<evidence type="ECO:0000313" key="3">
    <source>
        <dbReference type="EMBL" id="SEO85820.1"/>
    </source>
</evidence>
<dbReference type="STRING" id="673521.SAMN05660991_02061"/>
<dbReference type="InterPro" id="IPR017946">
    <property type="entry name" value="PLC-like_Pdiesterase_TIM-brl"/>
</dbReference>
<keyword evidence="4" id="KW-1185">Reference proteome</keyword>
<dbReference type="PANTHER" id="PTHR43805:SF1">
    <property type="entry name" value="GP-PDE DOMAIN-CONTAINING PROTEIN"/>
    <property type="match status" value="1"/>
</dbReference>
<dbReference type="PANTHER" id="PTHR43805">
    <property type="entry name" value="GLYCEROPHOSPHORYL DIESTER PHOSPHODIESTERASE"/>
    <property type="match status" value="1"/>
</dbReference>
<dbReference type="Gene3D" id="3.20.20.190">
    <property type="entry name" value="Phosphatidylinositol (PI) phosphodiesterase"/>
    <property type="match status" value="1"/>
</dbReference>
<dbReference type="SUPFAM" id="SSF51695">
    <property type="entry name" value="PLC-like phosphodiesterases"/>
    <property type="match status" value="1"/>
</dbReference>
<organism evidence="3 4">
    <name type="scientific">Trujillonella endophytica</name>
    <dbReference type="NCBI Taxonomy" id="673521"/>
    <lineage>
        <taxon>Bacteria</taxon>
        <taxon>Bacillati</taxon>
        <taxon>Actinomycetota</taxon>
        <taxon>Actinomycetes</taxon>
        <taxon>Geodermatophilales</taxon>
        <taxon>Geodermatophilaceae</taxon>
        <taxon>Trujillonella</taxon>
    </lineage>
</organism>
<dbReference type="Pfam" id="PF03009">
    <property type="entry name" value="GDPD"/>
    <property type="match status" value="1"/>
</dbReference>
<gene>
    <name evidence="3" type="ORF">SAMN05660991_02061</name>
</gene>
<evidence type="ECO:0000256" key="1">
    <source>
        <dbReference type="SAM" id="MobiDB-lite"/>
    </source>
</evidence>
<evidence type="ECO:0000313" key="4">
    <source>
        <dbReference type="Proteomes" id="UP000198960"/>
    </source>
</evidence>
<dbReference type="CDD" id="cd08561">
    <property type="entry name" value="GDPD_cytoplasmic_ScUgpQ2_like"/>
    <property type="match status" value="1"/>
</dbReference>
<protein>
    <submittedName>
        <fullName evidence="3">Glycerophosphoryl diester phosphodiesterase</fullName>
    </submittedName>
</protein>
<dbReference type="EMBL" id="FOEE01000005">
    <property type="protein sequence ID" value="SEO85820.1"/>
    <property type="molecule type" value="Genomic_DNA"/>
</dbReference>
<proteinExistence type="predicted"/>
<feature type="region of interest" description="Disordered" evidence="1">
    <location>
        <begin position="1"/>
        <end position="20"/>
    </location>
</feature>
<dbReference type="InterPro" id="IPR030395">
    <property type="entry name" value="GP_PDE_dom"/>
</dbReference>
<dbReference type="AlphaFoldDB" id="A0A1H8T490"/>
<sequence>MSNAAPRAVEGLTSGSPCRTSVSTVPPARFAFLDAPTPLAMAHRGGAIEHVENTMPAFQACVDLGYRYLETDVQVTADGVPVVFHDPTLDRVTDRSGRLDQLPWSEVSTALIGGRDPILRLEELLGAWPDVRFNLDIKAAGVLAPLVRLVRRMRMADRICLGSFSDARLAAARRLFGPTVCTSLGPRGVAALRLSSYSPRAAGLVRIEAGCAQVPLRLGGRALVDERFLATAHDRGLQVHVWTVDTEEEAHTMLDLGVDGIMTDRPALLRGVLVERGQWVPR</sequence>
<accession>A0A1H8T490</accession>
<dbReference type="PROSITE" id="PS50007">
    <property type="entry name" value="PIPLC_X_DOMAIN"/>
    <property type="match status" value="1"/>
</dbReference>
<evidence type="ECO:0000259" key="2">
    <source>
        <dbReference type="PROSITE" id="PS51704"/>
    </source>
</evidence>
<reference evidence="4" key="1">
    <citation type="submission" date="2016-10" db="EMBL/GenBank/DDBJ databases">
        <authorList>
            <person name="Varghese N."/>
            <person name="Submissions S."/>
        </authorList>
    </citation>
    <scope>NUCLEOTIDE SEQUENCE [LARGE SCALE GENOMIC DNA]</scope>
    <source>
        <strain evidence="4">DSM 45413</strain>
    </source>
</reference>
<feature type="domain" description="GP-PDE" evidence="2">
    <location>
        <begin position="38"/>
        <end position="273"/>
    </location>
</feature>
<dbReference type="Proteomes" id="UP000198960">
    <property type="component" value="Unassembled WGS sequence"/>
</dbReference>
<dbReference type="GO" id="GO:0008081">
    <property type="term" value="F:phosphoric diester hydrolase activity"/>
    <property type="evidence" value="ECO:0007669"/>
    <property type="project" value="InterPro"/>
</dbReference>
<name>A0A1H8T490_9ACTN</name>
<dbReference type="GO" id="GO:0006629">
    <property type="term" value="P:lipid metabolic process"/>
    <property type="evidence" value="ECO:0007669"/>
    <property type="project" value="InterPro"/>
</dbReference>
<dbReference type="PROSITE" id="PS51704">
    <property type="entry name" value="GP_PDE"/>
    <property type="match status" value="1"/>
</dbReference>